<keyword evidence="1" id="KW-0479">Metal-binding</keyword>
<evidence type="ECO:0000256" key="2">
    <source>
        <dbReference type="ARBA" id="ARBA00022737"/>
    </source>
</evidence>
<dbReference type="PANTHER" id="PTHR10827">
    <property type="entry name" value="RETICULOCALBIN"/>
    <property type="match status" value="1"/>
</dbReference>
<dbReference type="GO" id="GO:0005509">
    <property type="term" value="F:calcium ion binding"/>
    <property type="evidence" value="ECO:0007669"/>
    <property type="project" value="InterPro"/>
</dbReference>
<gene>
    <name evidence="4" type="ORF">PACLA_8A001962</name>
</gene>
<name>A0A6S7HBI8_PARCT</name>
<evidence type="ECO:0000313" key="4">
    <source>
        <dbReference type="EMBL" id="CAB4000477.1"/>
    </source>
</evidence>
<reference evidence="4" key="1">
    <citation type="submission" date="2020-04" db="EMBL/GenBank/DDBJ databases">
        <authorList>
            <person name="Alioto T."/>
            <person name="Alioto T."/>
            <person name="Gomez Garrido J."/>
        </authorList>
    </citation>
    <scope>NUCLEOTIDE SEQUENCE</scope>
    <source>
        <strain evidence="4">A484AB</strain>
    </source>
</reference>
<dbReference type="SUPFAM" id="SSF47473">
    <property type="entry name" value="EF-hand"/>
    <property type="match status" value="2"/>
</dbReference>
<dbReference type="PANTHER" id="PTHR10827:SF98">
    <property type="entry name" value="45 KDA CALCIUM-BINDING PROTEIN"/>
    <property type="match status" value="1"/>
</dbReference>
<dbReference type="InterPro" id="IPR018247">
    <property type="entry name" value="EF_Hand_1_Ca_BS"/>
</dbReference>
<comment type="caution">
    <text evidence="4">The sequence shown here is derived from an EMBL/GenBank/DDBJ whole genome shotgun (WGS) entry which is preliminary data.</text>
</comment>
<protein>
    <submittedName>
        <fullName evidence="4">45 kDa calcium-binding</fullName>
    </submittedName>
</protein>
<keyword evidence="5" id="KW-1185">Reference proteome</keyword>
<evidence type="ECO:0000256" key="1">
    <source>
        <dbReference type="ARBA" id="ARBA00022723"/>
    </source>
</evidence>
<keyword evidence="3" id="KW-0106">Calcium</keyword>
<sequence>MGFICCCHESKMASFKRVVFVLTILFSKITSKPVNKSGVKILNKGLLPQDHIPAVKLERDGHINPVFHHEAFLGRLVDEGKLNLKDLDGSKKLIEIFHKVDINGNHNVDRQELAKWIHERIQEHYDYALKVNNDNFKKADQNNDGILSLREYMQGLTKDDQVENDALKLGEQSEEELKGLMEEIMSEDLKRWNKADRNKDSKLSQDEFLSFQHPEHNEQSIEAMAEDLMAQMDDDRDLKLSVDEFVRVPPGEVDDPEEKAEDDRYFNERRSEFSEQMDVDKDTKVSMEELIQYLDPRHKQHAVKEADYLMSVADSDHNGELSEKEMITNYKLFTGSSMASSPKILHEEF</sequence>
<dbReference type="InterPro" id="IPR011992">
    <property type="entry name" value="EF-hand-dom_pair"/>
</dbReference>
<dbReference type="PROSITE" id="PS50222">
    <property type="entry name" value="EF_HAND_2"/>
    <property type="match status" value="3"/>
</dbReference>
<organism evidence="4 5">
    <name type="scientific">Paramuricea clavata</name>
    <name type="common">Red gorgonian</name>
    <name type="synonym">Violescent sea-whip</name>
    <dbReference type="NCBI Taxonomy" id="317549"/>
    <lineage>
        <taxon>Eukaryota</taxon>
        <taxon>Metazoa</taxon>
        <taxon>Cnidaria</taxon>
        <taxon>Anthozoa</taxon>
        <taxon>Octocorallia</taxon>
        <taxon>Malacalcyonacea</taxon>
        <taxon>Plexauridae</taxon>
        <taxon>Paramuricea</taxon>
    </lineage>
</organism>
<dbReference type="PROSITE" id="PS00018">
    <property type="entry name" value="EF_HAND_1"/>
    <property type="match status" value="3"/>
</dbReference>
<accession>A0A6S7HBI8</accession>
<evidence type="ECO:0000256" key="3">
    <source>
        <dbReference type="ARBA" id="ARBA00022837"/>
    </source>
</evidence>
<proteinExistence type="predicted"/>
<dbReference type="InterPro" id="IPR002048">
    <property type="entry name" value="EF_hand_dom"/>
</dbReference>
<dbReference type="EMBL" id="CACRXK020003846">
    <property type="protein sequence ID" value="CAB4000477.1"/>
    <property type="molecule type" value="Genomic_DNA"/>
</dbReference>
<dbReference type="AlphaFoldDB" id="A0A6S7HBI8"/>
<dbReference type="GO" id="GO:0017156">
    <property type="term" value="P:calcium-ion regulated exocytosis"/>
    <property type="evidence" value="ECO:0007669"/>
    <property type="project" value="TreeGrafter"/>
</dbReference>
<dbReference type="Gene3D" id="1.10.238.10">
    <property type="entry name" value="EF-hand"/>
    <property type="match status" value="3"/>
</dbReference>
<dbReference type="Proteomes" id="UP001152795">
    <property type="component" value="Unassembled WGS sequence"/>
</dbReference>
<dbReference type="OrthoDB" id="9978834at2759"/>
<dbReference type="Pfam" id="PF13202">
    <property type="entry name" value="EF-hand_5"/>
    <property type="match status" value="1"/>
</dbReference>
<evidence type="ECO:0000313" key="5">
    <source>
        <dbReference type="Proteomes" id="UP001152795"/>
    </source>
</evidence>
<keyword evidence="2" id="KW-0677">Repeat</keyword>
<dbReference type="SMART" id="SM00054">
    <property type="entry name" value="EFh"/>
    <property type="match status" value="5"/>
</dbReference>
<dbReference type="GO" id="GO:0005783">
    <property type="term" value="C:endoplasmic reticulum"/>
    <property type="evidence" value="ECO:0007669"/>
    <property type="project" value="TreeGrafter"/>
</dbReference>